<accession>A0A0L8GD00</accession>
<reference evidence="1" key="1">
    <citation type="submission" date="2015-07" db="EMBL/GenBank/DDBJ databases">
        <title>MeaNS - Measles Nucleotide Surveillance Program.</title>
        <authorList>
            <person name="Tran T."/>
            <person name="Druce J."/>
        </authorList>
    </citation>
    <scope>NUCLEOTIDE SEQUENCE</scope>
    <source>
        <strain evidence="1">UCB-OBI-ISO-001</strain>
        <tissue evidence="1">Gonad</tissue>
    </source>
</reference>
<name>A0A0L8GD00_OCTBM</name>
<evidence type="ECO:0000313" key="1">
    <source>
        <dbReference type="EMBL" id="KOF74709.1"/>
    </source>
</evidence>
<dbReference type="AlphaFoldDB" id="A0A0L8GD00"/>
<gene>
    <name evidence="1" type="ORF">OCBIM_22035729mg</name>
</gene>
<sequence length="106" mass="12106">MTVIGRIAALCNLRNARSCSEDHVAVHLPAPLSQGIYRYMNNEKEAFITLPLDLNEYKKTGHRCYTVLTYFIIEIQPRKDNDECEKVYEISGAFQLSNQPLISITV</sequence>
<dbReference type="EMBL" id="KQ422521">
    <property type="protein sequence ID" value="KOF74709.1"/>
    <property type="molecule type" value="Genomic_DNA"/>
</dbReference>
<proteinExistence type="predicted"/>
<organism evidence="1">
    <name type="scientific">Octopus bimaculoides</name>
    <name type="common">California two-spotted octopus</name>
    <dbReference type="NCBI Taxonomy" id="37653"/>
    <lineage>
        <taxon>Eukaryota</taxon>
        <taxon>Metazoa</taxon>
        <taxon>Spiralia</taxon>
        <taxon>Lophotrochozoa</taxon>
        <taxon>Mollusca</taxon>
        <taxon>Cephalopoda</taxon>
        <taxon>Coleoidea</taxon>
        <taxon>Octopodiformes</taxon>
        <taxon>Octopoda</taxon>
        <taxon>Incirrata</taxon>
        <taxon>Octopodidae</taxon>
        <taxon>Octopus</taxon>
    </lineage>
</organism>
<protein>
    <submittedName>
        <fullName evidence="1">Uncharacterized protein</fullName>
    </submittedName>
</protein>